<sequence length="167" mass="19608">MAQHKLLKRSTIFAVIVIHLCLIITPSNKALGRRRDQEELTYCKGKMRWWVIVRQRVTLFASNFGGAKAYMYFNRILPPSGLLQWHSYEMRRHVAPNMGADVVFLDKNHYIVPAYSYYRLRRMARLRKGSFNEINGHLLLGSHVHMYHYMRYEYTTVDGGSCGDTFT</sequence>
<gene>
    <name evidence="2" type="ORF">BOX15_Mlig010399g2</name>
</gene>
<keyword evidence="3" id="KW-1185">Reference proteome</keyword>
<keyword evidence="1" id="KW-0472">Membrane</keyword>
<feature type="transmembrane region" description="Helical" evidence="1">
    <location>
        <begin position="6"/>
        <end position="25"/>
    </location>
</feature>
<evidence type="ECO:0000313" key="3">
    <source>
        <dbReference type="Proteomes" id="UP000215902"/>
    </source>
</evidence>
<protein>
    <submittedName>
        <fullName evidence="2">Uncharacterized protein</fullName>
    </submittedName>
</protein>
<comment type="caution">
    <text evidence="2">The sequence shown here is derived from an EMBL/GenBank/DDBJ whole genome shotgun (WGS) entry which is preliminary data.</text>
</comment>
<keyword evidence="1" id="KW-0812">Transmembrane</keyword>
<dbReference type="AlphaFoldDB" id="A0A267E292"/>
<evidence type="ECO:0000313" key="2">
    <source>
        <dbReference type="EMBL" id="PAA55678.1"/>
    </source>
</evidence>
<dbReference type="Proteomes" id="UP000215902">
    <property type="component" value="Unassembled WGS sequence"/>
</dbReference>
<keyword evidence="1" id="KW-1133">Transmembrane helix</keyword>
<organism evidence="2 3">
    <name type="scientific">Macrostomum lignano</name>
    <dbReference type="NCBI Taxonomy" id="282301"/>
    <lineage>
        <taxon>Eukaryota</taxon>
        <taxon>Metazoa</taxon>
        <taxon>Spiralia</taxon>
        <taxon>Lophotrochozoa</taxon>
        <taxon>Platyhelminthes</taxon>
        <taxon>Rhabditophora</taxon>
        <taxon>Macrostomorpha</taxon>
        <taxon>Macrostomida</taxon>
        <taxon>Macrostomidae</taxon>
        <taxon>Macrostomum</taxon>
    </lineage>
</organism>
<name>A0A267E292_9PLAT</name>
<dbReference type="EMBL" id="NIVC01002721">
    <property type="protein sequence ID" value="PAA55678.1"/>
    <property type="molecule type" value="Genomic_DNA"/>
</dbReference>
<evidence type="ECO:0000256" key="1">
    <source>
        <dbReference type="SAM" id="Phobius"/>
    </source>
</evidence>
<reference evidence="2 3" key="1">
    <citation type="submission" date="2017-06" db="EMBL/GenBank/DDBJ databases">
        <title>A platform for efficient transgenesis in Macrostomum lignano, a flatworm model organism for stem cell research.</title>
        <authorList>
            <person name="Berezikov E."/>
        </authorList>
    </citation>
    <scope>NUCLEOTIDE SEQUENCE [LARGE SCALE GENOMIC DNA]</scope>
    <source>
        <strain evidence="2">DV1</strain>
        <tissue evidence="2">Whole organism</tissue>
    </source>
</reference>
<proteinExistence type="predicted"/>
<accession>A0A267E292</accession>